<reference evidence="8" key="1">
    <citation type="journal article" date="2019" name="Int. J. Syst. Evol. Microbiol.">
        <title>The Global Catalogue of Microorganisms (GCM) 10K type strain sequencing project: providing services to taxonomists for standard genome sequencing and annotation.</title>
        <authorList>
            <consortium name="The Broad Institute Genomics Platform"/>
            <consortium name="The Broad Institute Genome Sequencing Center for Infectious Disease"/>
            <person name="Wu L."/>
            <person name="Ma J."/>
        </authorList>
    </citation>
    <scope>NUCLEOTIDE SEQUENCE [LARGE SCALE GENOMIC DNA]</scope>
    <source>
        <strain evidence="8">KCTC 42911</strain>
    </source>
</reference>
<dbReference type="EMBL" id="JBHRXI010000015">
    <property type="protein sequence ID" value="MFC3614873.1"/>
    <property type="molecule type" value="Genomic_DNA"/>
</dbReference>
<dbReference type="InterPro" id="IPR020845">
    <property type="entry name" value="AMP-binding_CS"/>
</dbReference>
<dbReference type="RefSeq" id="WP_386736151.1">
    <property type="nucleotide sequence ID" value="NZ_JBHRXI010000015.1"/>
</dbReference>
<dbReference type="Proteomes" id="UP001595629">
    <property type="component" value="Unassembled WGS sequence"/>
</dbReference>
<organism evidence="7 8">
    <name type="scientific">Lutimaribacter marinistellae</name>
    <dbReference type="NCBI Taxonomy" id="1820329"/>
    <lineage>
        <taxon>Bacteria</taxon>
        <taxon>Pseudomonadati</taxon>
        <taxon>Pseudomonadota</taxon>
        <taxon>Alphaproteobacteria</taxon>
        <taxon>Rhodobacterales</taxon>
        <taxon>Roseobacteraceae</taxon>
        <taxon>Lutimaribacter</taxon>
    </lineage>
</organism>
<dbReference type="InterPro" id="IPR045851">
    <property type="entry name" value="AMP-bd_C_sf"/>
</dbReference>
<dbReference type="Pfam" id="PF00501">
    <property type="entry name" value="AMP-binding"/>
    <property type="match status" value="1"/>
</dbReference>
<proteinExistence type="inferred from homology"/>
<comment type="similarity">
    <text evidence="1">Belongs to the ATP-dependent AMP-binding enzyme family.</text>
</comment>
<accession>A0ABV7TL14</accession>
<dbReference type="InterPro" id="IPR000873">
    <property type="entry name" value="AMP-dep_synth/lig_dom"/>
</dbReference>
<dbReference type="SUPFAM" id="SSF56801">
    <property type="entry name" value="Acetyl-CoA synthetase-like"/>
    <property type="match status" value="1"/>
</dbReference>
<evidence type="ECO:0000256" key="4">
    <source>
        <dbReference type="ARBA" id="ARBA00023098"/>
    </source>
</evidence>
<dbReference type="CDD" id="cd12119">
    <property type="entry name" value="ttLC_FACS_AlkK_like"/>
    <property type="match status" value="1"/>
</dbReference>
<name>A0ABV7TL14_9RHOB</name>
<keyword evidence="8" id="KW-1185">Reference proteome</keyword>
<evidence type="ECO:0000259" key="6">
    <source>
        <dbReference type="Pfam" id="PF13193"/>
    </source>
</evidence>
<protein>
    <submittedName>
        <fullName evidence="7">Long-chain-fatty-acid--CoA ligase</fullName>
        <ecNumber evidence="7">6.2.1.3</ecNumber>
    </submittedName>
</protein>
<keyword evidence="4" id="KW-0443">Lipid metabolism</keyword>
<evidence type="ECO:0000256" key="3">
    <source>
        <dbReference type="ARBA" id="ARBA00022832"/>
    </source>
</evidence>
<evidence type="ECO:0000313" key="7">
    <source>
        <dbReference type="EMBL" id="MFC3614873.1"/>
    </source>
</evidence>
<dbReference type="EC" id="6.2.1.3" evidence="7"/>
<feature type="domain" description="AMP-binding enzyme C-terminal" evidence="6">
    <location>
        <begin position="448"/>
        <end position="523"/>
    </location>
</feature>
<dbReference type="PROSITE" id="PS00455">
    <property type="entry name" value="AMP_BINDING"/>
    <property type="match status" value="1"/>
</dbReference>
<comment type="caution">
    <text evidence="7">The sequence shown here is derived from an EMBL/GenBank/DDBJ whole genome shotgun (WGS) entry which is preliminary data.</text>
</comment>
<dbReference type="Pfam" id="PF13193">
    <property type="entry name" value="AMP-binding_C"/>
    <property type="match status" value="1"/>
</dbReference>
<evidence type="ECO:0000256" key="1">
    <source>
        <dbReference type="ARBA" id="ARBA00006432"/>
    </source>
</evidence>
<evidence type="ECO:0000313" key="8">
    <source>
        <dbReference type="Proteomes" id="UP001595629"/>
    </source>
</evidence>
<dbReference type="Gene3D" id="3.30.300.30">
    <property type="match status" value="1"/>
</dbReference>
<dbReference type="GO" id="GO:0004467">
    <property type="term" value="F:long-chain fatty acid-CoA ligase activity"/>
    <property type="evidence" value="ECO:0007669"/>
    <property type="project" value="UniProtKB-EC"/>
</dbReference>
<dbReference type="NCBIfam" id="NF004837">
    <property type="entry name" value="PRK06187.1"/>
    <property type="match status" value="1"/>
</dbReference>
<keyword evidence="3" id="KW-0276">Fatty acid metabolism</keyword>
<dbReference type="InterPro" id="IPR042099">
    <property type="entry name" value="ANL_N_sf"/>
</dbReference>
<dbReference type="Gene3D" id="3.40.50.12780">
    <property type="entry name" value="N-terminal domain of ligase-like"/>
    <property type="match status" value="1"/>
</dbReference>
<evidence type="ECO:0000259" key="5">
    <source>
        <dbReference type="Pfam" id="PF00501"/>
    </source>
</evidence>
<dbReference type="InterPro" id="IPR025110">
    <property type="entry name" value="AMP-bd_C"/>
</dbReference>
<dbReference type="PANTHER" id="PTHR43859">
    <property type="entry name" value="ACYL-ACTIVATING ENZYME"/>
    <property type="match status" value="1"/>
</dbReference>
<keyword evidence="2 7" id="KW-0436">Ligase</keyword>
<gene>
    <name evidence="7" type="ORF">ACFORG_13970</name>
</gene>
<evidence type="ECO:0000256" key="2">
    <source>
        <dbReference type="ARBA" id="ARBA00022598"/>
    </source>
</evidence>
<dbReference type="PANTHER" id="PTHR43859:SF4">
    <property type="entry name" value="BUTANOATE--COA LIGASE AAE1-RELATED"/>
    <property type="match status" value="1"/>
</dbReference>
<feature type="domain" description="AMP-dependent synthetase/ligase" evidence="5">
    <location>
        <begin position="18"/>
        <end position="400"/>
    </location>
</feature>
<sequence>MLGLMMTKPLLISSLIDHAERYHGATEIWSVETTGGVEQTSWAEIAANARRLGSTLAGKGFEAQARIATIAWNNRRHLEVYFGSSGAGFVCHTINPRLHPEQLVYIINHAEDRVLFIDATFVPLVAAVRDKLETVKHVVVMGRRDEALAEKLPGLEFYDDWIDAGDAGFAWPELDENTASSLCYTSGTTGNPKGVLYSHRSTLLHAFASNTRDVIGYSAMDVVMPVVPMFHVNAWGAPYACAMSGSRMVMPGPDLHGEALVKLIDEYGVTLAMGVPTIWQGLLAYAGKSGSTLSSLERTVIGGSACPPSMIDAFREKYGVETVHAWGMSEMSPLGSSNHPLAKHRDLPLEDQRKLRENQGRPPYGVELKIVDDAGNTLPQDGVTQGDLMVRGHWVLTDYFRKEGEGLLEDGWFATGDVATLDPDGYMTIRDRSKDIIKSGGEWISSVELENIAMGHPELDSAAAIGLPHPKWDERPVIVAVKAEGVELSEDKVLHWFDDKVAKWQIPDRVVFVDNLPLGATGKVLKRELKEQFKDLLTG</sequence>